<reference evidence="2" key="1">
    <citation type="submission" date="2020-01" db="EMBL/GenBank/DDBJ databases">
        <authorList>
            <person name="Rat A."/>
        </authorList>
    </citation>
    <scope>NUCLEOTIDE SEQUENCE</scope>
    <source>
        <strain evidence="2">LMG 28251</strain>
    </source>
</reference>
<comment type="similarity">
    <text evidence="1">Belongs to the UPF0065 (bug) family.</text>
</comment>
<dbReference type="AlphaFoldDB" id="A0AAF1K595"/>
<dbReference type="PANTHER" id="PTHR42928:SF5">
    <property type="entry name" value="BLR1237 PROTEIN"/>
    <property type="match status" value="1"/>
</dbReference>
<proteinExistence type="inferred from homology"/>
<keyword evidence="3" id="KW-1185">Reference proteome</keyword>
<gene>
    <name evidence="2" type="ORF">GXW79_14170</name>
</gene>
<dbReference type="PANTHER" id="PTHR42928">
    <property type="entry name" value="TRICARBOXYLATE-BINDING PROTEIN"/>
    <property type="match status" value="1"/>
</dbReference>
<comment type="caution">
    <text evidence="2">The sequence shown here is derived from an EMBL/GenBank/DDBJ whole genome shotgun (WGS) entry which is preliminary data.</text>
</comment>
<dbReference type="RefSeq" id="WP_211875071.1">
    <property type="nucleotide sequence ID" value="NZ_JAAEDH010000016.1"/>
</dbReference>
<evidence type="ECO:0000256" key="1">
    <source>
        <dbReference type="ARBA" id="ARBA00006987"/>
    </source>
</evidence>
<dbReference type="Gene3D" id="3.40.190.10">
    <property type="entry name" value="Periplasmic binding protein-like II"/>
    <property type="match status" value="1"/>
</dbReference>
<dbReference type="InterPro" id="IPR042100">
    <property type="entry name" value="Bug_dom1"/>
</dbReference>
<protein>
    <submittedName>
        <fullName evidence="2">Tripartite tricarboxylate transporter substrate binding protein</fullName>
    </submittedName>
</protein>
<dbReference type="SUPFAM" id="SSF53850">
    <property type="entry name" value="Periplasmic binding protein-like II"/>
    <property type="match status" value="1"/>
</dbReference>
<dbReference type="PIRSF" id="PIRSF017082">
    <property type="entry name" value="YflP"/>
    <property type="match status" value="1"/>
</dbReference>
<dbReference type="Gene3D" id="3.40.190.150">
    <property type="entry name" value="Bordetella uptake gene, domain 1"/>
    <property type="match status" value="1"/>
</dbReference>
<accession>A0AAF1K595</accession>
<organism evidence="2 3">
    <name type="scientific">Plastoroseomonas arctica</name>
    <dbReference type="NCBI Taxonomy" id="1509237"/>
    <lineage>
        <taxon>Bacteria</taxon>
        <taxon>Pseudomonadati</taxon>
        <taxon>Pseudomonadota</taxon>
        <taxon>Alphaproteobacteria</taxon>
        <taxon>Acetobacterales</taxon>
        <taxon>Acetobacteraceae</taxon>
        <taxon>Plastoroseomonas</taxon>
    </lineage>
</organism>
<reference evidence="2" key="2">
    <citation type="journal article" date="2021" name="Syst. Appl. Microbiol.">
        <title>Roseomonas hellenica sp. nov., isolated from roots of wild-growing Alkanna tinctoria.</title>
        <authorList>
            <person name="Rat A."/>
            <person name="Naranjo H.D."/>
            <person name="Lebbe L."/>
            <person name="Cnockaert M."/>
            <person name="Krigas N."/>
            <person name="Grigoriadou K."/>
            <person name="Maloupa E."/>
            <person name="Willems A."/>
        </authorList>
    </citation>
    <scope>NUCLEOTIDE SEQUENCE</scope>
    <source>
        <strain evidence="2">LMG 28251</strain>
    </source>
</reference>
<name>A0AAF1K595_9PROT</name>
<dbReference type="EMBL" id="JAAEDH010000016">
    <property type="protein sequence ID" value="MBR0656225.1"/>
    <property type="molecule type" value="Genomic_DNA"/>
</dbReference>
<dbReference type="Pfam" id="PF03401">
    <property type="entry name" value="TctC"/>
    <property type="match status" value="1"/>
</dbReference>
<dbReference type="Proteomes" id="UP001196068">
    <property type="component" value="Unassembled WGS sequence"/>
</dbReference>
<evidence type="ECO:0000313" key="2">
    <source>
        <dbReference type="EMBL" id="MBR0656225.1"/>
    </source>
</evidence>
<dbReference type="CDD" id="cd13578">
    <property type="entry name" value="PBP2_Bug27"/>
    <property type="match status" value="1"/>
</dbReference>
<evidence type="ECO:0000313" key="3">
    <source>
        <dbReference type="Proteomes" id="UP001196068"/>
    </source>
</evidence>
<dbReference type="InterPro" id="IPR005064">
    <property type="entry name" value="BUG"/>
</dbReference>
<sequence length="330" mass="33957">MRFKAGTVRRRGVIAGLSAIAMVGAPAFAQAWPSQPIRLIVPFAPGGTTDLVARLIAQGLGERLGQPVIIENRAGAGAMVGSEFVARAAPDGHTLVMSNIASHAISPSLYPANTVRYDAVRDFTHVALVTSNPSVWVAHRGAGITDLATLRARATAAPQGLDVASSGAGSSNHLLIVQLAQLAGIDLHHVPFRGAGPAMTAVIAGQVPLMSDSLPSAAAHIRGGSVRAIAMCSAERHPSFPEVATFREQGVDLVCDSWFGLSGPAGLPAAIVAKLNAEVRAVLATADVRARYAEFGGTPGTLDAAGFTRFVAEEFARWAPVVRASGAEAG</sequence>